<dbReference type="Proteomes" id="UP000176992">
    <property type="component" value="Unassembled WGS sequence"/>
</dbReference>
<evidence type="ECO:0000313" key="2">
    <source>
        <dbReference type="Proteomes" id="UP000176992"/>
    </source>
</evidence>
<sequence>MKLFVFLCLGAAVPLFCESGVSSGAPEPAPAHQMQFDLKLPPLPALPDLEFFEDNPEDFPVFLALAEDEKVDIMKPDRNPGDREEHEERIALFRLWRIMNDVNLSDSQVDKFFPLMRKMQQREKEIAKSRRALLKGLQDELNKEKPAETALKGLMDQIKDNGHQSWDERKTALDQVAQFLTLEQQAKLVLSLNRVEKDIWETVARVRSMPHMGDYNFDRKAFRQDMDKARQNLEKMKLELKEKGYPMSDFYFPGTGTPKDSTGKKK</sequence>
<dbReference type="EMBL" id="MFIV01000245">
    <property type="protein sequence ID" value="OGF96943.1"/>
    <property type="molecule type" value="Genomic_DNA"/>
</dbReference>
<dbReference type="InterPro" id="IPR012899">
    <property type="entry name" value="LTXXQ"/>
</dbReference>
<reference evidence="1 2" key="1">
    <citation type="journal article" date="2016" name="Nat. Commun.">
        <title>Thousands of microbial genomes shed light on interconnected biogeochemical processes in an aquifer system.</title>
        <authorList>
            <person name="Anantharaman K."/>
            <person name="Brown C.T."/>
            <person name="Hug L.A."/>
            <person name="Sharon I."/>
            <person name="Castelle C.J."/>
            <person name="Probst A.J."/>
            <person name="Thomas B.C."/>
            <person name="Singh A."/>
            <person name="Wilkins M.J."/>
            <person name="Karaoz U."/>
            <person name="Brodie E.L."/>
            <person name="Williams K.H."/>
            <person name="Hubbard S.S."/>
            <person name="Banfield J.F."/>
        </authorList>
    </citation>
    <scope>NUCLEOTIDE SEQUENCE [LARGE SCALE GENOMIC DNA]</scope>
</reference>
<accession>A0A1F5Y9W1</accession>
<organism evidence="1 2">
    <name type="scientific">Candidatus Glassbacteria bacterium GWA2_58_10</name>
    <dbReference type="NCBI Taxonomy" id="1817865"/>
    <lineage>
        <taxon>Bacteria</taxon>
        <taxon>Candidatus Glassiibacteriota</taxon>
    </lineage>
</organism>
<comment type="caution">
    <text evidence="1">The sequence shown here is derived from an EMBL/GenBank/DDBJ whole genome shotgun (WGS) entry which is preliminary data.</text>
</comment>
<dbReference type="AlphaFoldDB" id="A0A1F5Y9W1"/>
<proteinExistence type="predicted"/>
<protein>
    <submittedName>
        <fullName evidence="1">Uncharacterized protein</fullName>
    </submittedName>
</protein>
<gene>
    <name evidence="1" type="ORF">A2Z86_05690</name>
</gene>
<dbReference type="GO" id="GO:0042597">
    <property type="term" value="C:periplasmic space"/>
    <property type="evidence" value="ECO:0007669"/>
    <property type="project" value="InterPro"/>
</dbReference>
<evidence type="ECO:0000313" key="1">
    <source>
        <dbReference type="EMBL" id="OGF96943.1"/>
    </source>
</evidence>
<dbReference type="Gene3D" id="1.20.120.1490">
    <property type="match status" value="1"/>
</dbReference>
<dbReference type="Pfam" id="PF07813">
    <property type="entry name" value="LTXXQ"/>
    <property type="match status" value="1"/>
</dbReference>
<name>A0A1F5Y9W1_9BACT</name>